<feature type="domain" description="Velvet" evidence="5">
    <location>
        <begin position="70"/>
        <end position="240"/>
    </location>
</feature>
<keyword evidence="4" id="KW-0539">Nucleus</keyword>
<dbReference type="PANTHER" id="PTHR33572">
    <property type="entry name" value="SPORE DEVELOPMENT REGULATOR VOSA"/>
    <property type="match status" value="1"/>
</dbReference>
<accession>A0A367KDL2</accession>
<dbReference type="InterPro" id="IPR021740">
    <property type="entry name" value="Velvet"/>
</dbReference>
<dbReference type="InterPro" id="IPR037525">
    <property type="entry name" value="Velvet_dom"/>
</dbReference>
<protein>
    <recommendedName>
        <fullName evidence="5">Velvet domain-containing protein</fullName>
    </recommendedName>
</protein>
<dbReference type="GO" id="GO:0005634">
    <property type="term" value="C:nucleus"/>
    <property type="evidence" value="ECO:0007669"/>
    <property type="project" value="UniProtKB-SubCell"/>
</dbReference>
<dbReference type="PROSITE" id="PS51821">
    <property type="entry name" value="VELVET"/>
    <property type="match status" value="1"/>
</dbReference>
<reference evidence="6 7" key="1">
    <citation type="journal article" date="2018" name="G3 (Bethesda)">
        <title>Phylogenetic and Phylogenomic Definition of Rhizopus Species.</title>
        <authorList>
            <person name="Gryganskyi A.P."/>
            <person name="Golan J."/>
            <person name="Dolatabadi S."/>
            <person name="Mondo S."/>
            <person name="Robb S."/>
            <person name="Idnurm A."/>
            <person name="Muszewska A."/>
            <person name="Steczkiewicz K."/>
            <person name="Masonjones S."/>
            <person name="Liao H.L."/>
            <person name="Gajdeczka M.T."/>
            <person name="Anike F."/>
            <person name="Vuek A."/>
            <person name="Anishchenko I.M."/>
            <person name="Voigt K."/>
            <person name="de Hoog G.S."/>
            <person name="Smith M.E."/>
            <person name="Heitman J."/>
            <person name="Vilgalys R."/>
            <person name="Stajich J.E."/>
        </authorList>
    </citation>
    <scope>NUCLEOTIDE SEQUENCE [LARGE SCALE GENOMIC DNA]</scope>
    <source>
        <strain evidence="6 7">CBS 357.93</strain>
    </source>
</reference>
<dbReference type="Gene3D" id="2.60.40.3960">
    <property type="entry name" value="Velvet domain"/>
    <property type="match status" value="1"/>
</dbReference>
<keyword evidence="3" id="KW-0804">Transcription</keyword>
<proteinExistence type="predicted"/>
<dbReference type="OrthoDB" id="5599552at2759"/>
<dbReference type="Pfam" id="PF11754">
    <property type="entry name" value="Velvet"/>
    <property type="match status" value="2"/>
</dbReference>
<evidence type="ECO:0000313" key="6">
    <source>
        <dbReference type="EMBL" id="RCI00305.1"/>
    </source>
</evidence>
<evidence type="ECO:0000313" key="7">
    <source>
        <dbReference type="Proteomes" id="UP000252139"/>
    </source>
</evidence>
<evidence type="ECO:0000256" key="1">
    <source>
        <dbReference type="ARBA" id="ARBA00004123"/>
    </source>
</evidence>
<comment type="subcellular location">
    <subcellularLocation>
        <location evidence="1">Nucleus</location>
    </subcellularLocation>
</comment>
<evidence type="ECO:0000256" key="3">
    <source>
        <dbReference type="ARBA" id="ARBA00023163"/>
    </source>
</evidence>
<gene>
    <name evidence="6" type="ORF">CU097_013839</name>
</gene>
<sequence length="353" mass="40319">MDDSSSEDLFSLINFSGEQEEHLSEPPQPSSSTSVVSHKHITFMEPNIDVLIDYPVNKLYEKYFRQNELPCNINTYKLEIAEQPVQCRISSDNDKDRRPIDPAPIIKLTVLDKDNQRIQDPGESPFYVMHVSLWSVDMKTQYDLIENSRVLTGSLVSSPSLLKDLQDELAYFFAFSDLSIRLTGQYRLRFSLVHIARNEIVDQVFSDPFTTYSAKTYPGMKKSSELAKHLAKQGLKITIRTQTSISSYINEDVLDTLLSLEQFLIKQRLSLSDMDRNDYTAIQLLYNIARDIFGDACPKESAAEKIEDVCSKTISAINMTKQDLVEGVKDEASQKRMLEFLDDDLITIERNIA</sequence>
<dbReference type="PANTHER" id="PTHR33572:SF3">
    <property type="entry name" value="VELVET COMPLEX SUBUNIT B"/>
    <property type="match status" value="1"/>
</dbReference>
<keyword evidence="2" id="KW-0805">Transcription regulation</keyword>
<dbReference type="STRING" id="86630.A0A367KDL2"/>
<organism evidence="6 7">
    <name type="scientific">Rhizopus azygosporus</name>
    <name type="common">Rhizopus microsporus var. azygosporus</name>
    <dbReference type="NCBI Taxonomy" id="86630"/>
    <lineage>
        <taxon>Eukaryota</taxon>
        <taxon>Fungi</taxon>
        <taxon>Fungi incertae sedis</taxon>
        <taxon>Mucoromycota</taxon>
        <taxon>Mucoromycotina</taxon>
        <taxon>Mucoromycetes</taxon>
        <taxon>Mucorales</taxon>
        <taxon>Mucorineae</taxon>
        <taxon>Rhizopodaceae</taxon>
        <taxon>Rhizopus</taxon>
    </lineage>
</organism>
<dbReference type="AlphaFoldDB" id="A0A367KDL2"/>
<evidence type="ECO:0000256" key="2">
    <source>
        <dbReference type="ARBA" id="ARBA00023015"/>
    </source>
</evidence>
<comment type="caution">
    <text evidence="6">The sequence shown here is derived from an EMBL/GenBank/DDBJ whole genome shotgun (WGS) entry which is preliminary data.</text>
</comment>
<evidence type="ECO:0000259" key="5">
    <source>
        <dbReference type="PROSITE" id="PS51821"/>
    </source>
</evidence>
<dbReference type="EMBL" id="PJQL01000068">
    <property type="protein sequence ID" value="RCI00305.1"/>
    <property type="molecule type" value="Genomic_DNA"/>
</dbReference>
<dbReference type="Proteomes" id="UP000252139">
    <property type="component" value="Unassembled WGS sequence"/>
</dbReference>
<keyword evidence="7" id="KW-1185">Reference proteome</keyword>
<name>A0A367KDL2_RHIAZ</name>
<dbReference type="InterPro" id="IPR038491">
    <property type="entry name" value="Velvet_dom_sf"/>
</dbReference>
<evidence type="ECO:0000256" key="4">
    <source>
        <dbReference type="ARBA" id="ARBA00023242"/>
    </source>
</evidence>